<dbReference type="PANTHER" id="PTHR30474">
    <property type="entry name" value="CELL CYCLE PROTEIN"/>
    <property type="match status" value="1"/>
</dbReference>
<evidence type="ECO:0000256" key="8">
    <source>
        <dbReference type="ARBA" id="ARBA00022960"/>
    </source>
</evidence>
<proteinExistence type="inferred from homology"/>
<keyword evidence="7 23" id="KW-0812">Transmembrane</keyword>
<evidence type="ECO:0000256" key="7">
    <source>
        <dbReference type="ARBA" id="ARBA00022692"/>
    </source>
</evidence>
<evidence type="ECO:0000256" key="5">
    <source>
        <dbReference type="ARBA" id="ARBA00022676"/>
    </source>
</evidence>
<evidence type="ECO:0000256" key="21">
    <source>
        <dbReference type="ARBA" id="ARBA00049966"/>
    </source>
</evidence>
<keyword evidence="11 23" id="KW-0472">Membrane</keyword>
<feature type="transmembrane region" description="Helical" evidence="23">
    <location>
        <begin position="77"/>
        <end position="94"/>
    </location>
</feature>
<feature type="transmembrane region" description="Helical" evidence="23">
    <location>
        <begin position="190"/>
        <end position="207"/>
    </location>
</feature>
<evidence type="ECO:0000256" key="16">
    <source>
        <dbReference type="ARBA" id="ARBA00038053"/>
    </source>
</evidence>
<comment type="pathway">
    <text evidence="2">Cell wall biogenesis; peptidoglycan biosynthesis.</text>
</comment>
<evidence type="ECO:0000256" key="22">
    <source>
        <dbReference type="SAM" id="MobiDB-lite"/>
    </source>
</evidence>
<evidence type="ECO:0000256" key="3">
    <source>
        <dbReference type="ARBA" id="ARBA00022475"/>
    </source>
</evidence>
<dbReference type="Proteomes" id="UP001147700">
    <property type="component" value="Unassembled WGS sequence"/>
</dbReference>
<keyword evidence="10 23" id="KW-1133">Transmembrane helix</keyword>
<evidence type="ECO:0000256" key="18">
    <source>
        <dbReference type="ARBA" id="ARBA00041418"/>
    </source>
</evidence>
<feature type="transmembrane region" description="Helical" evidence="23">
    <location>
        <begin position="341"/>
        <end position="362"/>
    </location>
</feature>
<evidence type="ECO:0000313" key="24">
    <source>
        <dbReference type="EMBL" id="MDA0141013.1"/>
    </source>
</evidence>
<evidence type="ECO:0000256" key="6">
    <source>
        <dbReference type="ARBA" id="ARBA00022679"/>
    </source>
</evidence>
<keyword evidence="8" id="KW-0133">Cell shape</keyword>
<evidence type="ECO:0000256" key="10">
    <source>
        <dbReference type="ARBA" id="ARBA00022989"/>
    </source>
</evidence>
<dbReference type="RefSeq" id="WP_202952307.1">
    <property type="nucleotide sequence ID" value="NZ_JAPCID010000049.1"/>
</dbReference>
<evidence type="ECO:0000313" key="25">
    <source>
        <dbReference type="Proteomes" id="UP001147700"/>
    </source>
</evidence>
<evidence type="ECO:0000256" key="9">
    <source>
        <dbReference type="ARBA" id="ARBA00022984"/>
    </source>
</evidence>
<protein>
    <recommendedName>
        <fullName evidence="17">Probable peptidoglycan glycosyltransferase FtsW</fullName>
        <ecNumber evidence="19">2.4.99.28</ecNumber>
    </recommendedName>
    <alternativeName>
        <fullName evidence="18">Cell division protein FtsW</fullName>
    </alternativeName>
    <alternativeName>
        <fullName evidence="15">Cell wall polymerase</fullName>
    </alternativeName>
    <alternativeName>
        <fullName evidence="14">Peptidoglycan polymerase</fullName>
    </alternativeName>
</protein>
<keyword evidence="3" id="KW-1003">Cell membrane</keyword>
<feature type="region of interest" description="Disordered" evidence="22">
    <location>
        <begin position="372"/>
        <end position="411"/>
    </location>
</feature>
<keyword evidence="25" id="KW-1185">Reference proteome</keyword>
<dbReference type="NCBIfam" id="TIGR02614">
    <property type="entry name" value="ftsW"/>
    <property type="match status" value="1"/>
</dbReference>
<dbReference type="EC" id="2.4.99.28" evidence="19"/>
<name>A0ABT4RRI9_9ACTN</name>
<feature type="transmembrane region" description="Helical" evidence="23">
    <location>
        <begin position="46"/>
        <end position="65"/>
    </location>
</feature>
<evidence type="ECO:0000256" key="15">
    <source>
        <dbReference type="ARBA" id="ARBA00033270"/>
    </source>
</evidence>
<comment type="similarity">
    <text evidence="16">Belongs to the SEDS family. FtsW subfamily.</text>
</comment>
<keyword evidence="13" id="KW-0961">Cell wall biogenesis/degradation</keyword>
<feature type="transmembrane region" description="Helical" evidence="23">
    <location>
        <begin position="275"/>
        <end position="295"/>
    </location>
</feature>
<comment type="function">
    <text evidence="21">Peptidoglycan polymerase that is essential for cell division.</text>
</comment>
<accession>A0ABT4RRI9</accession>
<evidence type="ECO:0000256" key="20">
    <source>
        <dbReference type="ARBA" id="ARBA00049902"/>
    </source>
</evidence>
<comment type="caution">
    <text evidence="24">The sequence shown here is derived from an EMBL/GenBank/DDBJ whole genome shotgun (WGS) entry which is preliminary data.</text>
</comment>
<comment type="catalytic activity">
    <reaction evidence="20">
        <text>[GlcNAc-(1-&gt;4)-Mur2Ac(oyl-L-Ala-gamma-D-Glu-L-Lys-D-Ala-D-Ala)](n)-di-trans,octa-cis-undecaprenyl diphosphate + beta-D-GlcNAc-(1-&gt;4)-Mur2Ac(oyl-L-Ala-gamma-D-Glu-L-Lys-D-Ala-D-Ala)-di-trans,octa-cis-undecaprenyl diphosphate = [GlcNAc-(1-&gt;4)-Mur2Ac(oyl-L-Ala-gamma-D-Glu-L-Lys-D-Ala-D-Ala)](n+1)-di-trans,octa-cis-undecaprenyl diphosphate + di-trans,octa-cis-undecaprenyl diphosphate + H(+)</text>
        <dbReference type="Rhea" id="RHEA:23708"/>
        <dbReference type="Rhea" id="RHEA-COMP:9602"/>
        <dbReference type="Rhea" id="RHEA-COMP:9603"/>
        <dbReference type="ChEBI" id="CHEBI:15378"/>
        <dbReference type="ChEBI" id="CHEBI:58405"/>
        <dbReference type="ChEBI" id="CHEBI:60033"/>
        <dbReference type="ChEBI" id="CHEBI:78435"/>
        <dbReference type="EC" id="2.4.99.28"/>
    </reaction>
</comment>
<dbReference type="EMBL" id="JAPCID010000049">
    <property type="protein sequence ID" value="MDA0141013.1"/>
    <property type="molecule type" value="Genomic_DNA"/>
</dbReference>
<evidence type="ECO:0000256" key="17">
    <source>
        <dbReference type="ARBA" id="ARBA00041185"/>
    </source>
</evidence>
<evidence type="ECO:0000256" key="1">
    <source>
        <dbReference type="ARBA" id="ARBA00004651"/>
    </source>
</evidence>
<feature type="compositionally biased region" description="Basic and acidic residues" evidence="22">
    <location>
        <begin position="380"/>
        <end position="397"/>
    </location>
</feature>
<keyword evidence="6" id="KW-0808">Transferase</keyword>
<organism evidence="24 25">
    <name type="scientific">Solirubrobacter deserti</name>
    <dbReference type="NCBI Taxonomy" id="2282478"/>
    <lineage>
        <taxon>Bacteria</taxon>
        <taxon>Bacillati</taxon>
        <taxon>Actinomycetota</taxon>
        <taxon>Thermoleophilia</taxon>
        <taxon>Solirubrobacterales</taxon>
        <taxon>Solirubrobacteraceae</taxon>
        <taxon>Solirubrobacter</taxon>
    </lineage>
</organism>
<keyword evidence="9" id="KW-0573">Peptidoglycan synthesis</keyword>
<evidence type="ECO:0000256" key="12">
    <source>
        <dbReference type="ARBA" id="ARBA00023306"/>
    </source>
</evidence>
<feature type="transmembrane region" description="Helical" evidence="23">
    <location>
        <begin position="307"/>
        <end position="329"/>
    </location>
</feature>
<evidence type="ECO:0000256" key="11">
    <source>
        <dbReference type="ARBA" id="ARBA00023136"/>
    </source>
</evidence>
<evidence type="ECO:0000256" key="14">
    <source>
        <dbReference type="ARBA" id="ARBA00032370"/>
    </source>
</evidence>
<dbReference type="Pfam" id="PF01098">
    <property type="entry name" value="FTSW_RODA_SPOVE"/>
    <property type="match status" value="1"/>
</dbReference>
<keyword evidence="4" id="KW-0132">Cell division</keyword>
<feature type="transmembrane region" description="Helical" evidence="23">
    <location>
        <begin position="114"/>
        <end position="133"/>
    </location>
</feature>
<keyword evidence="5" id="KW-0328">Glycosyltransferase</keyword>
<evidence type="ECO:0000256" key="13">
    <source>
        <dbReference type="ARBA" id="ARBA00023316"/>
    </source>
</evidence>
<evidence type="ECO:0000256" key="2">
    <source>
        <dbReference type="ARBA" id="ARBA00004752"/>
    </source>
</evidence>
<feature type="transmembrane region" description="Helical" evidence="23">
    <location>
        <begin position="168"/>
        <end position="185"/>
    </location>
</feature>
<gene>
    <name evidence="24" type="primary">ftsW</name>
    <name evidence="24" type="ORF">OJ962_26185</name>
</gene>
<evidence type="ECO:0000256" key="4">
    <source>
        <dbReference type="ARBA" id="ARBA00022618"/>
    </source>
</evidence>
<dbReference type="InterPro" id="IPR001182">
    <property type="entry name" value="FtsW/RodA"/>
</dbReference>
<evidence type="ECO:0000256" key="19">
    <source>
        <dbReference type="ARBA" id="ARBA00044770"/>
    </source>
</evidence>
<reference evidence="24" key="1">
    <citation type="submission" date="2022-10" db="EMBL/GenBank/DDBJ databases">
        <title>The WGS of Solirubrobacter sp. CPCC 204708.</title>
        <authorList>
            <person name="Jiang Z."/>
        </authorList>
    </citation>
    <scope>NUCLEOTIDE SEQUENCE</scope>
    <source>
        <strain evidence="24">CPCC 204708</strain>
    </source>
</reference>
<keyword evidence="12" id="KW-0131">Cell cycle</keyword>
<feature type="transmembrane region" description="Helical" evidence="23">
    <location>
        <begin position="145"/>
        <end position="162"/>
    </location>
</feature>
<evidence type="ECO:0000256" key="23">
    <source>
        <dbReference type="SAM" id="Phobius"/>
    </source>
</evidence>
<dbReference type="PANTHER" id="PTHR30474:SF2">
    <property type="entry name" value="PEPTIDOGLYCAN GLYCOSYLTRANSFERASE FTSW-RELATED"/>
    <property type="match status" value="1"/>
</dbReference>
<comment type="subcellular location">
    <subcellularLocation>
        <location evidence="1">Cell membrane</location>
        <topology evidence="1">Multi-pass membrane protein</topology>
    </subcellularLocation>
</comment>
<sequence length="411" mass="43329">MGRSQQPLEHRLLLTATFCLLAGGAVMVYSASSARTVLQGQGDGTMYLAKYVGYGFFGLIAMHIISRLRLDLIRRYTSVLLGASFVMLVMVKVPGLGVEVNGATRWLGFGPLQFQPSEIVKLALVLHVAAVIAERPKIARNIRTVVGPVLAVGGGAVLLIAAQPDLGTCLVICFTMAVLLVIAGLPMRQLGLMTGAGAVLVLLFAILEPYRRERLTSFLDPWAHAHDEGFQIVQGQIAIGSGGIFGNGLGQSIQKIFYVPEAHTDFILTIIGEELGLAGIVGLLSLYGIIAYAGLQTAKKAKGIYATLVAAGITSLILCQALLNVYAILGLAPLTGVPLPFISSGSTSLITLMVSMGVLLNVASGGHAHTLSAVPQRSKSARDRAAEDRHRGRRDGGARGAGDSRRRRAAS</sequence>
<dbReference type="InterPro" id="IPR013437">
    <property type="entry name" value="FtsW"/>
</dbReference>